<evidence type="ECO:0000313" key="9">
    <source>
        <dbReference type="EMBL" id="WEK03547.1"/>
    </source>
</evidence>
<evidence type="ECO:0000256" key="4">
    <source>
        <dbReference type="ARBA" id="ARBA00023054"/>
    </source>
</evidence>
<keyword evidence="8" id="KW-0472">Membrane</keyword>
<feature type="coiled-coil region" evidence="6">
    <location>
        <begin position="82"/>
        <end position="109"/>
    </location>
</feature>
<evidence type="ECO:0000256" key="1">
    <source>
        <dbReference type="ARBA" id="ARBA00003416"/>
    </source>
</evidence>
<dbReference type="AlphaFoldDB" id="A0AAJ6AYZ7"/>
<keyword evidence="4 6" id="KW-0175">Coiled coil</keyword>
<evidence type="ECO:0000256" key="7">
    <source>
        <dbReference type="SAM" id="MobiDB-lite"/>
    </source>
</evidence>
<proteinExistence type="inferred from homology"/>
<feature type="transmembrane region" description="Helical" evidence="8">
    <location>
        <begin position="12"/>
        <end position="36"/>
    </location>
</feature>
<dbReference type="PANTHER" id="PTHR30563:SF0">
    <property type="entry name" value="DNA RECOMBINATION PROTEIN RMUC"/>
    <property type="match status" value="1"/>
</dbReference>
<gene>
    <name evidence="9" type="ORF">P0Y65_15285</name>
</gene>
<evidence type="ECO:0000256" key="2">
    <source>
        <dbReference type="ARBA" id="ARBA00009840"/>
    </source>
</evidence>
<evidence type="ECO:0000256" key="3">
    <source>
        <dbReference type="ARBA" id="ARBA00021840"/>
    </source>
</evidence>
<evidence type="ECO:0000313" key="10">
    <source>
        <dbReference type="Proteomes" id="UP001217476"/>
    </source>
</evidence>
<accession>A0AAJ6AYZ7</accession>
<keyword evidence="8" id="KW-1133">Transmembrane helix</keyword>
<comment type="similarity">
    <text evidence="2">Belongs to the RmuC family.</text>
</comment>
<sequence length="471" mass="51810">MDTMLFEIAGYPVSVLVAIVGVVALAAMLVAVVTLVQSRAGTDRAEAAGRSLLAEAREGFASQLGERDRRIAELDHQVRVERERGADQVERLQEKNSELMADVSAARARMAEQAVNAQASEARLLAVRQEMTDQFKALAGDVLKKQSETFTKQNREQVDTLLKPLQEKIGEFHKGLIEDRSAMGERIRLLLESNVQITTEANNLTRALKGNSQTQGAWGEMILSTILERSGLREGEQYVTQQSHTGADGSRLRTDVEVLMPNDDRLVIDSKVSLTAFEAYTNSEDDGRESYLAAHVVSVRGHIRTLGEKTYQKHAKSSLDYVMMFVPIESALATAIQADPKLVEYGMSQGVMLTTPTTLMTVLRTVRNVWDIEKRHRNADEIAERAGALYDKVAGFLASMDKLDGHLEKARSSFEDAKGQLSSGRGNVVRQVEMLRDLGAKTNKSLPAGWDGGEDDAPKLRLVGEEPGDLS</sequence>
<reference evidence="9" key="1">
    <citation type="submission" date="2023-03" db="EMBL/GenBank/DDBJ databases">
        <title>Andean soil-derived lignocellulolytic bacterial consortium as a source of novel taxa and putative plastic-active enzymes.</title>
        <authorList>
            <person name="Diaz-Garcia L."/>
            <person name="Chuvochina M."/>
            <person name="Feuerriegel G."/>
            <person name="Bunk B."/>
            <person name="Sproer C."/>
            <person name="Streit W.R."/>
            <person name="Rodriguez L.M."/>
            <person name="Overmann J."/>
            <person name="Jimenez D.J."/>
        </authorList>
    </citation>
    <scope>NUCLEOTIDE SEQUENCE</scope>
    <source>
        <strain evidence="9">MAG 4196</strain>
    </source>
</reference>
<evidence type="ECO:0000256" key="8">
    <source>
        <dbReference type="SAM" id="Phobius"/>
    </source>
</evidence>
<comment type="function">
    <text evidence="1">Involved in DNA recombination.</text>
</comment>
<organism evidence="9 10">
    <name type="scientific">Candidatus Devosia phytovorans</name>
    <dbReference type="NCBI Taxonomy" id="3121372"/>
    <lineage>
        <taxon>Bacteria</taxon>
        <taxon>Pseudomonadati</taxon>
        <taxon>Pseudomonadota</taxon>
        <taxon>Alphaproteobacteria</taxon>
        <taxon>Hyphomicrobiales</taxon>
        <taxon>Devosiaceae</taxon>
        <taxon>Devosia</taxon>
    </lineage>
</organism>
<dbReference type="GO" id="GO:0006310">
    <property type="term" value="P:DNA recombination"/>
    <property type="evidence" value="ECO:0007669"/>
    <property type="project" value="UniProtKB-KW"/>
</dbReference>
<name>A0AAJ6AYZ7_9HYPH</name>
<evidence type="ECO:0000256" key="5">
    <source>
        <dbReference type="ARBA" id="ARBA00023172"/>
    </source>
</evidence>
<keyword evidence="5" id="KW-0233">DNA recombination</keyword>
<dbReference type="Proteomes" id="UP001217476">
    <property type="component" value="Chromosome"/>
</dbReference>
<keyword evidence="8" id="KW-0812">Transmembrane</keyword>
<dbReference type="EMBL" id="CP119312">
    <property type="protein sequence ID" value="WEK03547.1"/>
    <property type="molecule type" value="Genomic_DNA"/>
</dbReference>
<dbReference type="PANTHER" id="PTHR30563">
    <property type="entry name" value="DNA RECOMBINATION PROTEIN RMUC"/>
    <property type="match status" value="1"/>
</dbReference>
<protein>
    <recommendedName>
        <fullName evidence="3">DNA recombination protein RmuC homolog</fullName>
    </recommendedName>
</protein>
<evidence type="ECO:0000256" key="6">
    <source>
        <dbReference type="SAM" id="Coils"/>
    </source>
</evidence>
<dbReference type="Pfam" id="PF02646">
    <property type="entry name" value="RmuC"/>
    <property type="match status" value="1"/>
</dbReference>
<dbReference type="InterPro" id="IPR003798">
    <property type="entry name" value="DNA_recombination_RmuC"/>
</dbReference>
<feature type="region of interest" description="Disordered" evidence="7">
    <location>
        <begin position="440"/>
        <end position="471"/>
    </location>
</feature>